<dbReference type="GeneID" id="87808807"/>
<dbReference type="GO" id="GO:0008270">
    <property type="term" value="F:zinc ion binding"/>
    <property type="evidence" value="ECO:0007669"/>
    <property type="project" value="InterPro"/>
</dbReference>
<keyword evidence="3" id="KW-0805">Transcription regulation</keyword>
<dbReference type="Proteomes" id="UP000827549">
    <property type="component" value="Chromosome 4"/>
</dbReference>
<dbReference type="PROSITE" id="PS50048">
    <property type="entry name" value="ZN2_CY6_FUNGAL_2"/>
    <property type="match status" value="1"/>
</dbReference>
<feature type="region of interest" description="Disordered" evidence="6">
    <location>
        <begin position="136"/>
        <end position="174"/>
    </location>
</feature>
<feature type="region of interest" description="Disordered" evidence="6">
    <location>
        <begin position="821"/>
        <end position="863"/>
    </location>
</feature>
<dbReference type="GO" id="GO:0006351">
    <property type="term" value="P:DNA-templated transcription"/>
    <property type="evidence" value="ECO:0007669"/>
    <property type="project" value="InterPro"/>
</dbReference>
<dbReference type="Gene3D" id="4.10.240.10">
    <property type="entry name" value="Zn(2)-C6 fungal-type DNA-binding domain"/>
    <property type="match status" value="1"/>
</dbReference>
<feature type="compositionally biased region" description="Low complexity" evidence="6">
    <location>
        <begin position="880"/>
        <end position="889"/>
    </location>
</feature>
<dbReference type="PANTHER" id="PTHR47338:SF29">
    <property type="entry name" value="ZN(2)-C6 FUNGAL-TYPE DOMAIN-CONTAINING PROTEIN"/>
    <property type="match status" value="1"/>
</dbReference>
<keyword evidence="4" id="KW-0804">Transcription</keyword>
<dbReference type="InterPro" id="IPR001138">
    <property type="entry name" value="Zn2Cys6_DnaBD"/>
</dbReference>
<keyword evidence="9" id="KW-1185">Reference proteome</keyword>
<name>A0AAF1BIA5_9TREE</name>
<feature type="compositionally biased region" description="Low complexity" evidence="6">
    <location>
        <begin position="1"/>
        <end position="31"/>
    </location>
</feature>
<dbReference type="Pfam" id="PF04082">
    <property type="entry name" value="Fungal_trans"/>
    <property type="match status" value="1"/>
</dbReference>
<reference evidence="8" key="1">
    <citation type="submission" date="2023-10" db="EMBL/GenBank/DDBJ databases">
        <authorList>
            <person name="Noh H."/>
        </authorList>
    </citation>
    <scope>NUCLEOTIDE SEQUENCE</scope>
    <source>
        <strain evidence="8">DUCC4014</strain>
    </source>
</reference>
<feature type="compositionally biased region" description="Polar residues" evidence="6">
    <location>
        <begin position="154"/>
        <end position="170"/>
    </location>
</feature>
<feature type="compositionally biased region" description="Acidic residues" evidence="6">
    <location>
        <begin position="100"/>
        <end position="109"/>
    </location>
</feature>
<dbReference type="CDD" id="cd12148">
    <property type="entry name" value="fungal_TF_MHR"/>
    <property type="match status" value="1"/>
</dbReference>
<evidence type="ECO:0000256" key="6">
    <source>
        <dbReference type="SAM" id="MobiDB-lite"/>
    </source>
</evidence>
<dbReference type="CDD" id="cd00067">
    <property type="entry name" value="GAL4"/>
    <property type="match status" value="1"/>
</dbReference>
<dbReference type="InterPro" id="IPR036864">
    <property type="entry name" value="Zn2-C6_fun-type_DNA-bd_sf"/>
</dbReference>
<feature type="region of interest" description="Disordered" evidence="6">
    <location>
        <begin position="880"/>
        <end position="900"/>
    </location>
</feature>
<feature type="region of interest" description="Disordered" evidence="6">
    <location>
        <begin position="100"/>
        <end position="121"/>
    </location>
</feature>
<evidence type="ECO:0000313" key="9">
    <source>
        <dbReference type="Proteomes" id="UP000827549"/>
    </source>
</evidence>
<evidence type="ECO:0000256" key="1">
    <source>
        <dbReference type="ARBA" id="ARBA00004123"/>
    </source>
</evidence>
<dbReference type="PANTHER" id="PTHR47338">
    <property type="entry name" value="ZN(II)2CYS6 TRANSCRIPTION FACTOR (EUROFUNG)-RELATED"/>
    <property type="match status" value="1"/>
</dbReference>
<protein>
    <recommendedName>
        <fullName evidence="7">Zn(2)-C6 fungal-type domain-containing protein</fullName>
    </recommendedName>
</protein>
<dbReference type="GO" id="GO:0003677">
    <property type="term" value="F:DNA binding"/>
    <property type="evidence" value="ECO:0007669"/>
    <property type="project" value="InterPro"/>
</dbReference>
<dbReference type="SMART" id="SM00906">
    <property type="entry name" value="Fungal_trans"/>
    <property type="match status" value="1"/>
</dbReference>
<dbReference type="EMBL" id="CP086717">
    <property type="protein sequence ID" value="WOO82076.1"/>
    <property type="molecule type" value="Genomic_DNA"/>
</dbReference>
<dbReference type="GO" id="GO:0000981">
    <property type="term" value="F:DNA-binding transcription factor activity, RNA polymerase II-specific"/>
    <property type="evidence" value="ECO:0007669"/>
    <property type="project" value="InterPro"/>
</dbReference>
<dbReference type="InterPro" id="IPR007219">
    <property type="entry name" value="XnlR_reg_dom"/>
</dbReference>
<feature type="compositionally biased region" description="Polar residues" evidence="6">
    <location>
        <begin position="829"/>
        <end position="843"/>
    </location>
</feature>
<keyword evidence="2" id="KW-0479">Metal-binding</keyword>
<evidence type="ECO:0000313" key="8">
    <source>
        <dbReference type="EMBL" id="WOO82076.1"/>
    </source>
</evidence>
<evidence type="ECO:0000259" key="7">
    <source>
        <dbReference type="PROSITE" id="PS50048"/>
    </source>
</evidence>
<sequence length="900" mass="98605">MPPAASTSAAAKASGAAASGQVKATSTSTDPTAPPRPPRKLNRSANQLHRNQACLPCRRRRIKCDAGRPHCASCVRSFRFLARTQPDPERDSQGIQCEYEDNDDAEGDETASTSNEDQREAVRKLEARIAELQTTLAQMTTPGEEPSRGVDEMSWTSSNPSQQLPSTSTLDIPRTNGVPDFLDVNGMADEPAPTYVSGLTGIPGVAQLPLPSRYNGPANETPDPHAMLVDLGFSGFVSHPPDVQPNATTVSTVIDDDAGKVGGAFLDIIWPGWPPRLPTPAMLEHLVNTFFTMVPSISRILHRKSFMARLALPPTHANFPHTALLHAICAVTARYSAAVYTISVDESMRQTNDRLHGRYKRPSGTSADDEAAAQACFGERHAAFAVLELRPSESTGRKMLELCQAQTILIVFYQQHAKWIDGWAMTGRATRFCVPLGLLADTKVKGPIRNAIIPPHTEDWDREERRILMAYIFCQDFMCSATSGWPNALALDEVMSRLPAGREDYERGSDVPENPQTWHSADLYTTHPVEDPFVIFAKGLHLLGQIIKFRRKSQALPDVSKAYNTPLFKKLDNDVTAFRFSFPASLRDPLRTSGNAKGIDADLVSAHLIPHIAAINLHEPFADVTNPQDPAANRILGEARACLSLVYLLASTALDFSYVLSPVNSFYFFAACRTFVLFYQRALEIRDLQAAKLLLTEIDVFRMTFAAMGKRFPLGARHGGMIDKMLQECHAELGVEPEAVRDDGLALGAVPLLDVDQQQQHLFPFDRSADFDLDGKRLSGNSPESLGTLPYEPTGRPELVLHPHHPFSLLFMNPGTTFREKTDAARGRATSTKSSPSTHSIPTPEQMYSMPPDQITAPTLFPPSVSDPSAFGWLQFVPPTTTLSTSSSHTPDELSVPGSV</sequence>
<dbReference type="RefSeq" id="XP_062628108.1">
    <property type="nucleotide sequence ID" value="XM_062772124.1"/>
</dbReference>
<dbReference type="AlphaFoldDB" id="A0AAF1BIA5"/>
<dbReference type="SMART" id="SM00066">
    <property type="entry name" value="GAL4"/>
    <property type="match status" value="1"/>
</dbReference>
<dbReference type="SUPFAM" id="SSF57701">
    <property type="entry name" value="Zn2/Cys6 DNA-binding domain"/>
    <property type="match status" value="1"/>
</dbReference>
<organism evidence="8 9">
    <name type="scientific">Vanrija pseudolonga</name>
    <dbReference type="NCBI Taxonomy" id="143232"/>
    <lineage>
        <taxon>Eukaryota</taxon>
        <taxon>Fungi</taxon>
        <taxon>Dikarya</taxon>
        <taxon>Basidiomycota</taxon>
        <taxon>Agaricomycotina</taxon>
        <taxon>Tremellomycetes</taxon>
        <taxon>Trichosporonales</taxon>
        <taxon>Trichosporonaceae</taxon>
        <taxon>Vanrija</taxon>
    </lineage>
</organism>
<evidence type="ECO:0000256" key="3">
    <source>
        <dbReference type="ARBA" id="ARBA00023015"/>
    </source>
</evidence>
<dbReference type="InterPro" id="IPR050815">
    <property type="entry name" value="TF_fung"/>
</dbReference>
<evidence type="ECO:0000256" key="5">
    <source>
        <dbReference type="ARBA" id="ARBA00023242"/>
    </source>
</evidence>
<evidence type="ECO:0000256" key="4">
    <source>
        <dbReference type="ARBA" id="ARBA00023163"/>
    </source>
</evidence>
<feature type="region of interest" description="Disordered" evidence="6">
    <location>
        <begin position="1"/>
        <end position="47"/>
    </location>
</feature>
<feature type="domain" description="Zn(2)-C6 fungal-type" evidence="7">
    <location>
        <begin position="53"/>
        <end position="99"/>
    </location>
</feature>
<dbReference type="GO" id="GO:0005634">
    <property type="term" value="C:nucleus"/>
    <property type="evidence" value="ECO:0007669"/>
    <property type="project" value="UniProtKB-SubCell"/>
</dbReference>
<gene>
    <name evidence="8" type="ORF">LOC62_04G005578</name>
</gene>
<proteinExistence type="predicted"/>
<evidence type="ECO:0000256" key="2">
    <source>
        <dbReference type="ARBA" id="ARBA00022723"/>
    </source>
</evidence>
<comment type="subcellular location">
    <subcellularLocation>
        <location evidence="1">Nucleus</location>
    </subcellularLocation>
</comment>
<keyword evidence="5" id="KW-0539">Nucleus</keyword>
<dbReference type="Pfam" id="PF00172">
    <property type="entry name" value="Zn_clus"/>
    <property type="match status" value="1"/>
</dbReference>
<accession>A0AAF1BIA5</accession>